<dbReference type="Pfam" id="PF14734">
    <property type="entry name" value="DUF4469"/>
    <property type="match status" value="1"/>
</dbReference>
<dbReference type="EMBL" id="JAKZMM010000013">
    <property type="protein sequence ID" value="MCJ2380359.1"/>
    <property type="molecule type" value="Genomic_DNA"/>
</dbReference>
<organism evidence="3 4">
    <name type="scientific">Parabacteroides faecalis</name>
    <dbReference type="NCBI Taxonomy" id="2924040"/>
    <lineage>
        <taxon>Bacteria</taxon>
        <taxon>Pseudomonadati</taxon>
        <taxon>Bacteroidota</taxon>
        <taxon>Bacteroidia</taxon>
        <taxon>Bacteroidales</taxon>
        <taxon>Tannerellaceae</taxon>
        <taxon>Parabacteroides</taxon>
    </lineage>
</organism>
<protein>
    <submittedName>
        <fullName evidence="3">DUF4469 domain-containing protein</fullName>
    </submittedName>
</protein>
<feature type="domain" description="DUF4469" evidence="1">
    <location>
        <begin position="142"/>
        <end position="239"/>
    </location>
</feature>
<name>A0ABT0C010_9BACT</name>
<dbReference type="Gene3D" id="2.70.50.70">
    <property type="match status" value="1"/>
</dbReference>
<reference evidence="3 4" key="1">
    <citation type="submission" date="2022-03" db="EMBL/GenBank/DDBJ databases">
        <title>Parabacteroides sp. nov. isolated from swine feces.</title>
        <authorList>
            <person name="Bak J.E."/>
        </authorList>
    </citation>
    <scope>NUCLEOTIDE SEQUENCE [LARGE SCALE GENOMIC DNA]</scope>
    <source>
        <strain evidence="3 4">AGMB00274</strain>
    </source>
</reference>
<dbReference type="Proteomes" id="UP001165444">
    <property type="component" value="Unassembled WGS sequence"/>
</dbReference>
<dbReference type="Pfam" id="PF14848">
    <property type="entry name" value="HU-DNA_bdg"/>
    <property type="match status" value="1"/>
</dbReference>
<dbReference type="InterPro" id="IPR049893">
    <property type="entry name" value="Bvu_2165-like_IHF-HU-DNA_bdg"/>
</dbReference>
<sequence length="249" mass="27746">MADENKKQEYVWPVELRENKITERTDDYTASVKTFSDTKSLEYIAKEIVRERTEYRLDTILSIMKLVEEKIRHVLYSGYPVMTENVRFSPTITGSFDSHGEVLDDKGMKCGVNVTVNQIVKDGLAGVKLYIDSVQELGGAKIDRVKDLTTGKTDGTVTPGGMVEVTGSKIKCLNEDGSGIGHFRLYNEGESAEEVKVLGVNDPSKIIFIFPTGLLAGNYRLEIETYFSNTSTMLKNPRTLVCPVALKVE</sequence>
<evidence type="ECO:0000259" key="1">
    <source>
        <dbReference type="Pfam" id="PF14734"/>
    </source>
</evidence>
<keyword evidence="4" id="KW-1185">Reference proteome</keyword>
<dbReference type="InterPro" id="IPR027824">
    <property type="entry name" value="DUF4469"/>
</dbReference>
<feature type="domain" description="Bvu-2165-like IHF-HU-like DNA-binding" evidence="2">
    <location>
        <begin position="12"/>
        <end position="131"/>
    </location>
</feature>
<accession>A0ABT0C010</accession>
<proteinExistence type="predicted"/>
<dbReference type="RefSeq" id="WP_243324266.1">
    <property type="nucleotide sequence ID" value="NZ_JAKZMM010000013.1"/>
</dbReference>
<evidence type="ECO:0000313" key="4">
    <source>
        <dbReference type="Proteomes" id="UP001165444"/>
    </source>
</evidence>
<evidence type="ECO:0000313" key="3">
    <source>
        <dbReference type="EMBL" id="MCJ2380359.1"/>
    </source>
</evidence>
<gene>
    <name evidence="3" type="ORF">MUN53_07000</name>
</gene>
<evidence type="ECO:0000259" key="2">
    <source>
        <dbReference type="Pfam" id="PF14848"/>
    </source>
</evidence>
<dbReference type="CDD" id="cd12843">
    <property type="entry name" value="Bvu_2165_C_like"/>
    <property type="match status" value="1"/>
</dbReference>
<comment type="caution">
    <text evidence="3">The sequence shown here is derived from an EMBL/GenBank/DDBJ whole genome shotgun (WGS) entry which is preliminary data.</text>
</comment>